<protein>
    <submittedName>
        <fullName evidence="1">Uncharacterized conserved protein YbaP, TraB family</fullName>
    </submittedName>
</protein>
<name>A0A1I7ESZ1_9FLAO</name>
<dbReference type="InterPro" id="IPR002816">
    <property type="entry name" value="TraB/PrgY/GumN_fam"/>
</dbReference>
<sequence length="1183" mass="137553">MRSKIFLIFLSFTSIIFSQTPQTHNSLLWEISGNGLQKPSYLYGTMHVSNKIAFRLDDVFYKALDKADFVALESDPNLWLDYYIENENTIDFSNIYQKGFYNETFAITQPKQQAVYGMLGFNGQMLNNVLYRTNVFSQNFQEETYLDMFIYQAGKKFDKGFVPLEDIDESNYMVQRSQKDMMRKEPASWLVKKLENDTYYNLLENAYRERNIAFIDSLNTGFFSENHLKYMLYERNKIMANGIEVSAKKGSTFAGIGAAHLGGEHGVLQLLKDKGFTVKPLASNKTDVSKTIKQKFEDTFNVKDLVRDTIGDGLLSVKLPNKLYHFGTFQGMSLYASPDLTNGAFFSIARMSTFPYLKGGEKFSLETLEDMFFESIPGTIISKEEIENNGFKGIDITNKLKNGDYQRYHIYKTPLEIIILKLGGKKDFTKQYSDAIFKSIQFRNTKENWETVSNTEKSFAVKMPADYSFYNPEKSGRKLIQGFDNVTGSFYLFERNTLNDFEYIEEDNFELKHIQDRFYESLEITPTYEDVVSGKVPYLISSAEIDSTTHEKIFLKTALHKGNYFLMAAFKTDREQALTYFNTLEINNPTYKKPFEQVVDTSLYFSTFSNVAMPPFSGNSQDLSLSYSTPKDDKKSYLPFIKSTSYTNANDEKIAVKLTKLHDLTMYQNIDSLWSNVYPKNQFKSFIVHKATKGNDVFGNQTYTISLADTLSNRTIDIKSILKNGAIYELRTIGDTLSTQTKFVADFYNHFQPKDTVIGVDPLQDKTALFFEKLRANDSIVITGLDVIDFAEKDFDSLRNFIDHFEFPEDKKYFRSAFIKEVAKMKNKRVEPYLRYLYNNSYEDSSIQELLLNSLATNENEKAVHDIIDWMEKDFPVGVNSFRFFYAFEDKPKLSSAFFPDLLNYTSIEEYKHPIYSMLAELVINDDIKPKIYRRYVNQLLNEAKIELKKQLSSDTSANYDEEAPYGHRVNNNYYRGWLKEYVTLLYPFKNQKKVGEFFNKLSLVKDATFNINYLVIQQKFGAHITSEMFLPYAEDLDSRSYLTTHLKNNDVINLLPEDYANLDSIAEAELYRYRDFKPGVTEHELVRKEEVTNKKGTFTVYIFKFNSKNYNNEDDWELKAIVVPPLESKKSVPLYQNSMNYNNFESMDKQVKQLLEEIQYEGRERVAIDRSYYGEMYGEYGY</sequence>
<gene>
    <name evidence="1" type="ORF">SAMN05216480_10146</name>
</gene>
<accession>A0A1I7ESZ1</accession>
<dbReference type="PANTHER" id="PTHR40590:SF1">
    <property type="entry name" value="CYTOPLASMIC PROTEIN"/>
    <property type="match status" value="1"/>
</dbReference>
<dbReference type="EMBL" id="FPBK01000001">
    <property type="protein sequence ID" value="SFU27033.1"/>
    <property type="molecule type" value="Genomic_DNA"/>
</dbReference>
<reference evidence="1 2" key="1">
    <citation type="submission" date="2016-10" db="EMBL/GenBank/DDBJ databases">
        <authorList>
            <person name="de Groot N.N."/>
        </authorList>
    </citation>
    <scope>NUCLEOTIDE SEQUENCE [LARGE SCALE GENOMIC DNA]</scope>
    <source>
        <strain evidence="1 2">CGMCC 1.12333</strain>
    </source>
</reference>
<evidence type="ECO:0000313" key="2">
    <source>
        <dbReference type="Proteomes" id="UP000199138"/>
    </source>
</evidence>
<dbReference type="AlphaFoldDB" id="A0A1I7ESZ1"/>
<dbReference type="PANTHER" id="PTHR40590">
    <property type="entry name" value="CYTOPLASMIC PROTEIN-RELATED"/>
    <property type="match status" value="1"/>
</dbReference>
<dbReference type="OrthoDB" id="9798714at2"/>
<dbReference type="STRING" id="1224947.SAMN05216480_10146"/>
<dbReference type="InterPro" id="IPR047111">
    <property type="entry name" value="YbaP-like"/>
</dbReference>
<keyword evidence="2" id="KW-1185">Reference proteome</keyword>
<dbReference type="CDD" id="cd14789">
    <property type="entry name" value="Tiki"/>
    <property type="match status" value="1"/>
</dbReference>
<dbReference type="Pfam" id="PF01963">
    <property type="entry name" value="TraB_PrgY_gumN"/>
    <property type="match status" value="1"/>
</dbReference>
<dbReference type="RefSeq" id="WP_093021282.1">
    <property type="nucleotide sequence ID" value="NZ_FPBK01000001.1"/>
</dbReference>
<evidence type="ECO:0000313" key="1">
    <source>
        <dbReference type="EMBL" id="SFU27033.1"/>
    </source>
</evidence>
<dbReference type="Proteomes" id="UP000199138">
    <property type="component" value="Unassembled WGS sequence"/>
</dbReference>
<organism evidence="1 2">
    <name type="scientific">Pustulibacterium marinum</name>
    <dbReference type="NCBI Taxonomy" id="1224947"/>
    <lineage>
        <taxon>Bacteria</taxon>
        <taxon>Pseudomonadati</taxon>
        <taxon>Bacteroidota</taxon>
        <taxon>Flavobacteriia</taxon>
        <taxon>Flavobacteriales</taxon>
        <taxon>Flavobacteriaceae</taxon>
        <taxon>Pustulibacterium</taxon>
    </lineage>
</organism>
<proteinExistence type="predicted"/>